<sequence>MDKQVELPAYRWTIISISALILAVSMGSIVNGMSAYVVPMQNAYGWDRGEIALINVAGIIGLAAGGLFMGRQADRRGTRPVVMFGILVMGCVYIAASFATALWQFYALMFLAGFFGAAAIFPPIMAAVGNWFPVGAGLAIGIASGGQALGQGGVPFASSFLIEGLGLSGAFAVTGIVMLVFLLPLAALFRQPPSAGKGSAAAQRAADEGYPPARLVIPAMCAAILLCCTCMSVPLMHLVPLIQDRGFGLDEASSVIFVMLMVAIAGRVSFGKLADIIGALPAYMTATAWMGLMVYGFTVLDNLSDFYLYAIVYGFGYAGVMTGVLVSVAALTPPSRRASAMGIVTLFGWLGHANGGYLGGFLYDQTGGYSLAYAIAATAAAINLAIVGTLHMKTRGPDLKAVGA</sequence>
<organism evidence="6 7">
    <name type="scientific">Zhengella mangrovi</name>
    <dbReference type="NCBI Taxonomy" id="1982044"/>
    <lineage>
        <taxon>Bacteria</taxon>
        <taxon>Pseudomonadati</taxon>
        <taxon>Pseudomonadota</taxon>
        <taxon>Alphaproteobacteria</taxon>
        <taxon>Hyphomicrobiales</taxon>
        <taxon>Notoacmeibacteraceae</taxon>
        <taxon>Zhengella</taxon>
    </lineage>
</organism>
<dbReference type="PROSITE" id="PS50850">
    <property type="entry name" value="MFS"/>
    <property type="match status" value="1"/>
</dbReference>
<dbReference type="InterPro" id="IPR036259">
    <property type="entry name" value="MFS_trans_sf"/>
</dbReference>
<dbReference type="RefSeq" id="WP_099305930.1">
    <property type="nucleotide sequence ID" value="NZ_PDVP01000003.1"/>
</dbReference>
<dbReference type="InterPro" id="IPR011701">
    <property type="entry name" value="MFS"/>
</dbReference>
<dbReference type="GO" id="GO:0022857">
    <property type="term" value="F:transmembrane transporter activity"/>
    <property type="evidence" value="ECO:0007669"/>
    <property type="project" value="InterPro"/>
</dbReference>
<dbReference type="OrthoDB" id="9796632at2"/>
<evidence type="ECO:0000313" key="7">
    <source>
        <dbReference type="Proteomes" id="UP000221168"/>
    </source>
</evidence>
<feature type="transmembrane region" description="Helical" evidence="4">
    <location>
        <begin position="169"/>
        <end position="189"/>
    </location>
</feature>
<dbReference type="Proteomes" id="UP000221168">
    <property type="component" value="Unassembled WGS sequence"/>
</dbReference>
<dbReference type="SUPFAM" id="SSF103473">
    <property type="entry name" value="MFS general substrate transporter"/>
    <property type="match status" value="1"/>
</dbReference>
<feature type="transmembrane region" description="Helical" evidence="4">
    <location>
        <begin position="105"/>
        <end position="124"/>
    </location>
</feature>
<dbReference type="Pfam" id="PF07690">
    <property type="entry name" value="MFS_1"/>
    <property type="match status" value="1"/>
</dbReference>
<proteinExistence type="predicted"/>
<protein>
    <submittedName>
        <fullName evidence="6">MFS transporter</fullName>
    </submittedName>
</protein>
<evidence type="ECO:0000259" key="5">
    <source>
        <dbReference type="PROSITE" id="PS50850"/>
    </source>
</evidence>
<dbReference type="Gene3D" id="1.20.1250.20">
    <property type="entry name" value="MFS general substrate transporter like domains"/>
    <property type="match status" value="2"/>
</dbReference>
<feature type="transmembrane region" description="Helical" evidence="4">
    <location>
        <begin position="81"/>
        <end position="99"/>
    </location>
</feature>
<keyword evidence="1 4" id="KW-0812">Transmembrane</keyword>
<feature type="transmembrane region" description="Helical" evidence="4">
    <location>
        <begin position="306"/>
        <end position="331"/>
    </location>
</feature>
<evidence type="ECO:0000256" key="1">
    <source>
        <dbReference type="ARBA" id="ARBA00022692"/>
    </source>
</evidence>
<feature type="transmembrane region" description="Helical" evidence="4">
    <location>
        <begin position="252"/>
        <end position="270"/>
    </location>
</feature>
<feature type="transmembrane region" description="Helical" evidence="4">
    <location>
        <begin position="215"/>
        <end position="240"/>
    </location>
</feature>
<reference evidence="6 7" key="1">
    <citation type="submission" date="2017-10" db="EMBL/GenBank/DDBJ databases">
        <title>Sedimentibacterium mangrovi gen. nov., sp. nov., a novel member of family Phyllobacteriacea isolated from mangrove sediment.</title>
        <authorList>
            <person name="Liao H."/>
            <person name="Tian Y."/>
        </authorList>
    </citation>
    <scope>NUCLEOTIDE SEQUENCE [LARGE SCALE GENOMIC DNA]</scope>
    <source>
        <strain evidence="6 7">X9-2-2</strain>
    </source>
</reference>
<dbReference type="PANTHER" id="PTHR11360:SF290">
    <property type="entry name" value="MONOCARBOXYLATE MFS PERMEASE"/>
    <property type="match status" value="1"/>
</dbReference>
<feature type="domain" description="Major facilitator superfamily (MFS) profile" evidence="5">
    <location>
        <begin position="11"/>
        <end position="395"/>
    </location>
</feature>
<dbReference type="EMBL" id="PDVP01000003">
    <property type="protein sequence ID" value="PHP67763.1"/>
    <property type="molecule type" value="Genomic_DNA"/>
</dbReference>
<feature type="transmembrane region" description="Helical" evidence="4">
    <location>
        <begin position="51"/>
        <end position="69"/>
    </location>
</feature>
<evidence type="ECO:0000256" key="4">
    <source>
        <dbReference type="SAM" id="Phobius"/>
    </source>
</evidence>
<dbReference type="InterPro" id="IPR020846">
    <property type="entry name" value="MFS_dom"/>
</dbReference>
<feature type="transmembrane region" description="Helical" evidence="4">
    <location>
        <begin position="282"/>
        <end position="300"/>
    </location>
</feature>
<feature type="transmembrane region" description="Helical" evidence="4">
    <location>
        <begin position="131"/>
        <end position="149"/>
    </location>
</feature>
<evidence type="ECO:0000256" key="3">
    <source>
        <dbReference type="ARBA" id="ARBA00023136"/>
    </source>
</evidence>
<keyword evidence="7" id="KW-1185">Reference proteome</keyword>
<keyword evidence="3 4" id="KW-0472">Membrane</keyword>
<dbReference type="AlphaFoldDB" id="A0A2G1QQG4"/>
<comment type="caution">
    <text evidence="6">The sequence shown here is derived from an EMBL/GenBank/DDBJ whole genome shotgun (WGS) entry which is preliminary data.</text>
</comment>
<feature type="transmembrane region" description="Helical" evidence="4">
    <location>
        <begin position="369"/>
        <end position="390"/>
    </location>
</feature>
<gene>
    <name evidence="6" type="ORF">CSC94_08740</name>
</gene>
<feature type="transmembrane region" description="Helical" evidence="4">
    <location>
        <begin position="12"/>
        <end position="31"/>
    </location>
</feature>
<evidence type="ECO:0000256" key="2">
    <source>
        <dbReference type="ARBA" id="ARBA00022989"/>
    </source>
</evidence>
<dbReference type="InterPro" id="IPR050327">
    <property type="entry name" value="Proton-linked_MCT"/>
</dbReference>
<keyword evidence="2 4" id="KW-1133">Transmembrane helix</keyword>
<dbReference type="PANTHER" id="PTHR11360">
    <property type="entry name" value="MONOCARBOXYLATE TRANSPORTER"/>
    <property type="match status" value="1"/>
</dbReference>
<evidence type="ECO:0000313" key="6">
    <source>
        <dbReference type="EMBL" id="PHP67763.1"/>
    </source>
</evidence>
<feature type="transmembrane region" description="Helical" evidence="4">
    <location>
        <begin position="343"/>
        <end position="363"/>
    </location>
</feature>
<name>A0A2G1QQG4_9HYPH</name>
<accession>A0A2G1QQG4</accession>